<evidence type="ECO:0000313" key="7">
    <source>
        <dbReference type="EMBL" id="RNC98621.1"/>
    </source>
</evidence>
<evidence type="ECO:0000256" key="1">
    <source>
        <dbReference type="ARBA" id="ARBA00022491"/>
    </source>
</evidence>
<evidence type="ECO:0000256" key="4">
    <source>
        <dbReference type="ARBA" id="ARBA00023163"/>
    </source>
</evidence>
<feature type="DNA-binding region" description="H-T-H motif" evidence="5">
    <location>
        <begin position="25"/>
        <end position="44"/>
    </location>
</feature>
<dbReference type="SUPFAM" id="SSF46689">
    <property type="entry name" value="Homeodomain-like"/>
    <property type="match status" value="1"/>
</dbReference>
<dbReference type="InterPro" id="IPR001647">
    <property type="entry name" value="HTH_TetR"/>
</dbReference>
<dbReference type="AlphaFoldDB" id="A0A3M8H873"/>
<gene>
    <name evidence="7" type="ORF">EC501_10320</name>
</gene>
<dbReference type="InterPro" id="IPR023772">
    <property type="entry name" value="DNA-bd_HTH_TetR-type_CS"/>
</dbReference>
<reference evidence="7 8" key="1">
    <citation type="journal article" date="2014" name="Int. J. Syst. Evol. Microbiol.">
        <title>Lysinibacillus halotolerans sp. nov., isolated from saline-alkaline soil.</title>
        <authorList>
            <person name="Kong D."/>
            <person name="Wang Y."/>
            <person name="Zhao B."/>
            <person name="Li Y."/>
            <person name="Song J."/>
            <person name="Zhai Y."/>
            <person name="Zhang C."/>
            <person name="Wang H."/>
            <person name="Chen X."/>
            <person name="Zhao B."/>
            <person name="Ruan Z."/>
        </authorList>
    </citation>
    <scope>NUCLEOTIDE SEQUENCE [LARGE SCALE GENOMIC DNA]</scope>
    <source>
        <strain evidence="7 8">MCCC 1A12703</strain>
    </source>
</reference>
<evidence type="ECO:0000313" key="8">
    <source>
        <dbReference type="Proteomes" id="UP000279909"/>
    </source>
</evidence>
<dbReference type="PANTHER" id="PTHR43479">
    <property type="entry name" value="ACREF/ENVCD OPERON REPRESSOR-RELATED"/>
    <property type="match status" value="1"/>
</dbReference>
<dbReference type="RefSeq" id="WP_122972214.1">
    <property type="nucleotide sequence ID" value="NZ_RHLQ01000023.1"/>
</dbReference>
<dbReference type="InterPro" id="IPR009057">
    <property type="entry name" value="Homeodomain-like_sf"/>
</dbReference>
<dbReference type="InterPro" id="IPR050624">
    <property type="entry name" value="HTH-type_Tx_Regulator"/>
</dbReference>
<keyword evidence="8" id="KW-1185">Reference proteome</keyword>
<keyword evidence="3 5" id="KW-0238">DNA-binding</keyword>
<feature type="domain" description="HTH tetR-type" evidence="6">
    <location>
        <begin position="2"/>
        <end position="62"/>
    </location>
</feature>
<dbReference type="PRINTS" id="PR00455">
    <property type="entry name" value="HTHTETR"/>
</dbReference>
<evidence type="ECO:0000256" key="2">
    <source>
        <dbReference type="ARBA" id="ARBA00023015"/>
    </source>
</evidence>
<dbReference type="EMBL" id="RHLQ01000023">
    <property type="protein sequence ID" value="RNC98621.1"/>
    <property type="molecule type" value="Genomic_DNA"/>
</dbReference>
<dbReference type="PANTHER" id="PTHR43479:SF11">
    <property type="entry name" value="ACREF_ENVCD OPERON REPRESSOR-RELATED"/>
    <property type="match status" value="1"/>
</dbReference>
<dbReference type="GO" id="GO:0045892">
    <property type="term" value="P:negative regulation of DNA-templated transcription"/>
    <property type="evidence" value="ECO:0007669"/>
    <property type="project" value="UniProtKB-ARBA"/>
</dbReference>
<keyword evidence="1" id="KW-0678">Repressor</keyword>
<dbReference type="OrthoDB" id="9812993at2"/>
<evidence type="ECO:0000259" key="6">
    <source>
        <dbReference type="PROSITE" id="PS50977"/>
    </source>
</evidence>
<accession>A0A3M8H873</accession>
<name>A0A3M8H873_9BACI</name>
<dbReference type="Proteomes" id="UP000279909">
    <property type="component" value="Unassembled WGS sequence"/>
</dbReference>
<protein>
    <submittedName>
        <fullName evidence="7">TetR/AcrR family transcriptional regulator</fullName>
    </submittedName>
</protein>
<dbReference type="FunFam" id="1.10.10.60:FF:000141">
    <property type="entry name" value="TetR family transcriptional regulator"/>
    <property type="match status" value="1"/>
</dbReference>
<keyword evidence="4" id="KW-0804">Transcription</keyword>
<dbReference type="PROSITE" id="PS01081">
    <property type="entry name" value="HTH_TETR_1"/>
    <property type="match status" value="1"/>
</dbReference>
<dbReference type="PROSITE" id="PS50977">
    <property type="entry name" value="HTH_TETR_2"/>
    <property type="match status" value="1"/>
</dbReference>
<dbReference type="GO" id="GO:0003677">
    <property type="term" value="F:DNA binding"/>
    <property type="evidence" value="ECO:0007669"/>
    <property type="project" value="UniProtKB-UniRule"/>
</dbReference>
<evidence type="ECO:0000256" key="3">
    <source>
        <dbReference type="ARBA" id="ARBA00023125"/>
    </source>
</evidence>
<comment type="caution">
    <text evidence="7">The sequence shown here is derived from an EMBL/GenBank/DDBJ whole genome shotgun (WGS) entry which is preliminary data.</text>
</comment>
<evidence type="ECO:0000256" key="5">
    <source>
        <dbReference type="PROSITE-ProRule" id="PRU00335"/>
    </source>
</evidence>
<keyword evidence="2" id="KW-0805">Transcription regulation</keyword>
<dbReference type="Pfam" id="PF00440">
    <property type="entry name" value="TetR_N"/>
    <property type="match status" value="1"/>
</dbReference>
<proteinExistence type="predicted"/>
<organism evidence="7 8">
    <name type="scientific">Lysinibacillus halotolerans</name>
    <dbReference type="NCBI Taxonomy" id="1368476"/>
    <lineage>
        <taxon>Bacteria</taxon>
        <taxon>Bacillati</taxon>
        <taxon>Bacillota</taxon>
        <taxon>Bacilli</taxon>
        <taxon>Bacillales</taxon>
        <taxon>Bacillaceae</taxon>
        <taxon>Lysinibacillus</taxon>
    </lineage>
</organism>
<dbReference type="Gene3D" id="1.10.357.10">
    <property type="entry name" value="Tetracycline Repressor, domain 2"/>
    <property type="match status" value="1"/>
</dbReference>
<sequence length="299" mass="34520">MNKRKRQIIHAARQLFIEKGFNDTSIIDIISTANVSKGTFYNHFGSKNECLIAILEETREETVSSRYEMALNQDPSDKEILIKQIAILTHVNRKRNLVQIFESLVGNTDAELKKVLEKHMIAELNWLASRLIDVYGEGVREISYECAVQALGMIQQSLRVLTMARKKQSATPEEVVQVVMNHVDAIIERQLKSQHILITSEVIQALQLKIKQKVIQKEALLEQLQGFLDRLTPEDPESGMEYTKYLLKELDKENEHIHIMQAILSAFNKSFRGTSHEAEAHEISITIWRYLHMKRETKK</sequence>